<dbReference type="PANTHER" id="PTHR46116:SF15">
    <property type="entry name" value="(E3-INDEPENDENT) E2 UBIQUITIN-CONJUGATING ENZYME"/>
    <property type="match status" value="1"/>
</dbReference>
<dbReference type="PANTHER" id="PTHR46116">
    <property type="entry name" value="(E3-INDEPENDENT) E2 UBIQUITIN-CONJUGATING ENZYME"/>
    <property type="match status" value="1"/>
</dbReference>
<dbReference type="SUPFAM" id="SSF54495">
    <property type="entry name" value="UBC-like"/>
    <property type="match status" value="1"/>
</dbReference>
<proteinExistence type="predicted"/>
<dbReference type="PROSITE" id="PS50127">
    <property type="entry name" value="UBC_2"/>
    <property type="match status" value="1"/>
</dbReference>
<dbReference type="OrthoDB" id="47801at2759"/>
<evidence type="ECO:0000256" key="1">
    <source>
        <dbReference type="ARBA" id="ARBA00022679"/>
    </source>
</evidence>
<evidence type="ECO:0000313" key="4">
    <source>
        <dbReference type="EMBL" id="KAG0140723.1"/>
    </source>
</evidence>
<gene>
    <name evidence="4" type="ORF">CROQUDRAFT_52816</name>
</gene>
<dbReference type="EMBL" id="MU167423">
    <property type="protein sequence ID" value="KAG0140723.1"/>
    <property type="molecule type" value="Genomic_DNA"/>
</dbReference>
<keyword evidence="5" id="KW-1185">Reference proteome</keyword>
<dbReference type="Gene3D" id="3.10.110.10">
    <property type="entry name" value="Ubiquitin Conjugating Enzyme"/>
    <property type="match status" value="1"/>
</dbReference>
<dbReference type="GO" id="GO:0061631">
    <property type="term" value="F:ubiquitin conjugating enzyme activity"/>
    <property type="evidence" value="ECO:0007669"/>
    <property type="project" value="TreeGrafter"/>
</dbReference>
<evidence type="ECO:0000256" key="2">
    <source>
        <dbReference type="ARBA" id="ARBA00022786"/>
    </source>
</evidence>
<dbReference type="Proteomes" id="UP000886653">
    <property type="component" value="Unassembled WGS sequence"/>
</dbReference>
<dbReference type="AlphaFoldDB" id="A0A9P6T7R4"/>
<dbReference type="InterPro" id="IPR000608">
    <property type="entry name" value="UBC"/>
</dbReference>
<dbReference type="InterPro" id="IPR016135">
    <property type="entry name" value="UBQ-conjugating_enzyme/RWD"/>
</dbReference>
<accession>A0A9P6T7R4</accession>
<evidence type="ECO:0000313" key="5">
    <source>
        <dbReference type="Proteomes" id="UP000886653"/>
    </source>
</evidence>
<dbReference type="Pfam" id="PF00179">
    <property type="entry name" value="UQ_con"/>
    <property type="match status" value="1"/>
</dbReference>
<organism evidence="4 5">
    <name type="scientific">Cronartium quercuum f. sp. fusiforme G11</name>
    <dbReference type="NCBI Taxonomy" id="708437"/>
    <lineage>
        <taxon>Eukaryota</taxon>
        <taxon>Fungi</taxon>
        <taxon>Dikarya</taxon>
        <taxon>Basidiomycota</taxon>
        <taxon>Pucciniomycotina</taxon>
        <taxon>Pucciniomycetes</taxon>
        <taxon>Pucciniales</taxon>
        <taxon>Coleosporiaceae</taxon>
        <taxon>Cronartium</taxon>
    </lineage>
</organism>
<name>A0A9P6T7R4_9BASI</name>
<keyword evidence="1" id="KW-0808">Transferase</keyword>
<comment type="caution">
    <text evidence="4">The sequence shown here is derived from an EMBL/GenBank/DDBJ whole genome shotgun (WGS) entry which is preliminary data.</text>
</comment>
<feature type="non-terminal residue" evidence="4">
    <location>
        <position position="1"/>
    </location>
</feature>
<protein>
    <recommendedName>
        <fullName evidence="3">UBC core domain-containing protein</fullName>
    </recommendedName>
</protein>
<evidence type="ECO:0000259" key="3">
    <source>
        <dbReference type="PROSITE" id="PS50127"/>
    </source>
</evidence>
<keyword evidence="2" id="KW-0833">Ubl conjugation pathway</keyword>
<reference evidence="4" key="1">
    <citation type="submission" date="2013-11" db="EMBL/GenBank/DDBJ databases">
        <title>Genome sequence of the fusiform rust pathogen reveals effectors for host alternation and coevolution with pine.</title>
        <authorList>
            <consortium name="DOE Joint Genome Institute"/>
            <person name="Smith K."/>
            <person name="Pendleton A."/>
            <person name="Kubisiak T."/>
            <person name="Anderson C."/>
            <person name="Salamov A."/>
            <person name="Aerts A."/>
            <person name="Riley R."/>
            <person name="Clum A."/>
            <person name="Lindquist E."/>
            <person name="Ence D."/>
            <person name="Campbell M."/>
            <person name="Kronenberg Z."/>
            <person name="Feau N."/>
            <person name="Dhillon B."/>
            <person name="Hamelin R."/>
            <person name="Burleigh J."/>
            <person name="Smith J."/>
            <person name="Yandell M."/>
            <person name="Nelson C."/>
            <person name="Grigoriev I."/>
            <person name="Davis J."/>
        </authorList>
    </citation>
    <scope>NUCLEOTIDE SEQUENCE</scope>
    <source>
        <strain evidence="4">G11</strain>
    </source>
</reference>
<sequence length="93" mass="10303">RSDVLKVLITGPEGTPYSNGCFVFDIFLTGNFNQTAPFVKSMTTKGGRFRLNPNLYADGKVCLSLLGTWQGPGWIPRKSTLSQVRFTFCHMAP</sequence>
<feature type="domain" description="UBC core" evidence="3">
    <location>
        <begin position="1"/>
        <end position="93"/>
    </location>
</feature>